<keyword evidence="1" id="KW-0812">Transmembrane</keyword>
<dbReference type="EMBL" id="LAZR01010814">
    <property type="protein sequence ID" value="KKM64910.1"/>
    <property type="molecule type" value="Genomic_DNA"/>
</dbReference>
<keyword evidence="1" id="KW-1133">Transmembrane helix</keyword>
<organism evidence="2">
    <name type="scientific">marine sediment metagenome</name>
    <dbReference type="NCBI Taxonomy" id="412755"/>
    <lineage>
        <taxon>unclassified sequences</taxon>
        <taxon>metagenomes</taxon>
        <taxon>ecological metagenomes</taxon>
    </lineage>
</organism>
<sequence>VSTILDRVPAIFLLVVIAFPMAALFAVFRNKDR</sequence>
<comment type="caution">
    <text evidence="2">The sequence shown here is derived from an EMBL/GenBank/DDBJ whole genome shotgun (WGS) entry which is preliminary data.</text>
</comment>
<gene>
    <name evidence="2" type="ORF">LCGC14_1496540</name>
</gene>
<evidence type="ECO:0000313" key="2">
    <source>
        <dbReference type="EMBL" id="KKM64910.1"/>
    </source>
</evidence>
<feature type="transmembrane region" description="Helical" evidence="1">
    <location>
        <begin position="12"/>
        <end position="28"/>
    </location>
</feature>
<protein>
    <submittedName>
        <fullName evidence="2">Uncharacterized protein</fullName>
    </submittedName>
</protein>
<accession>A0A0F9LKW0</accession>
<reference evidence="2" key="1">
    <citation type="journal article" date="2015" name="Nature">
        <title>Complex archaea that bridge the gap between prokaryotes and eukaryotes.</title>
        <authorList>
            <person name="Spang A."/>
            <person name="Saw J.H."/>
            <person name="Jorgensen S.L."/>
            <person name="Zaremba-Niedzwiedzka K."/>
            <person name="Martijn J."/>
            <person name="Lind A.E."/>
            <person name="van Eijk R."/>
            <person name="Schleper C."/>
            <person name="Guy L."/>
            <person name="Ettema T.J."/>
        </authorList>
    </citation>
    <scope>NUCLEOTIDE SEQUENCE</scope>
</reference>
<dbReference type="AlphaFoldDB" id="A0A0F9LKW0"/>
<name>A0A0F9LKW0_9ZZZZ</name>
<keyword evidence="1" id="KW-0472">Membrane</keyword>
<feature type="non-terminal residue" evidence="2">
    <location>
        <position position="1"/>
    </location>
</feature>
<proteinExistence type="predicted"/>
<evidence type="ECO:0000256" key="1">
    <source>
        <dbReference type="SAM" id="Phobius"/>
    </source>
</evidence>